<dbReference type="PANTHER" id="PTHR34582:SF6">
    <property type="entry name" value="UPF0702 TRANSMEMBRANE PROTEIN YCAP"/>
    <property type="match status" value="1"/>
</dbReference>
<evidence type="ECO:0000256" key="2">
    <source>
        <dbReference type="ARBA" id="ARBA00006448"/>
    </source>
</evidence>
<keyword evidence="6 7" id="KW-0472">Membrane</keyword>
<feature type="domain" description="YetF-like N-terminal transmembrane" evidence="9">
    <location>
        <begin position="8"/>
        <end position="81"/>
    </location>
</feature>
<evidence type="ECO:0000256" key="5">
    <source>
        <dbReference type="ARBA" id="ARBA00022989"/>
    </source>
</evidence>
<proteinExistence type="inferred from homology"/>
<evidence type="ECO:0000259" key="8">
    <source>
        <dbReference type="Pfam" id="PF04239"/>
    </source>
</evidence>
<name>A0A9E9P4H3_9BURK</name>
<reference evidence="10" key="1">
    <citation type="journal article" date="2022" name="Front. Microbiol.">
        <title>New perspectives on an old grouping: The genomic and phenotypic variability of Oxalobacter formigenes and the implications for calcium oxalate stone prevention.</title>
        <authorList>
            <person name="Chmiel J.A."/>
            <person name="Carr C."/>
            <person name="Stuivenberg G.A."/>
            <person name="Venema R."/>
            <person name="Chanyi R.M."/>
            <person name="Al K.F."/>
            <person name="Giguere D."/>
            <person name="Say H."/>
            <person name="Akouris P.P."/>
            <person name="Dominguez Romero S.A."/>
            <person name="Kwong A."/>
            <person name="Tai V."/>
            <person name="Koval S.F."/>
            <person name="Razvi H."/>
            <person name="Bjazevic J."/>
            <person name="Burton J.P."/>
        </authorList>
    </citation>
    <scope>NUCLEOTIDE SEQUENCE</scope>
    <source>
        <strain evidence="10">WoOx3</strain>
    </source>
</reference>
<gene>
    <name evidence="10" type="ORF">NB640_12915</name>
</gene>
<feature type="transmembrane region" description="Helical" evidence="7">
    <location>
        <begin position="6"/>
        <end position="26"/>
    </location>
</feature>
<dbReference type="InterPro" id="IPR023090">
    <property type="entry name" value="UPF0702_alpha/beta_dom_sf"/>
</dbReference>
<dbReference type="InterPro" id="IPR048454">
    <property type="entry name" value="YetF_N"/>
</dbReference>
<comment type="subcellular location">
    <subcellularLocation>
        <location evidence="1">Cell membrane</location>
        <topology evidence="1">Multi-pass membrane protein</topology>
    </subcellularLocation>
</comment>
<sequence length="215" mass="24307">MELALSWNIALKMLAGLVVLLVYIYLSGKGALAPISALDQVGNIVLGAIIGGPIYNPDVSVVMLLGVAGMWAAMLLGVRYLSFKRWSIKNVVDGKSIMLMQDGKVLDRNFSMARISVRDFIMLLHQRGHPNLDELRNVWFEYNGQMTVVTKGDEAMAIVVIENGQIDYDNLAVIKQDENWLREEIERQGFTLEKIFIAEWHDNGLWIYPYMQQTS</sequence>
<evidence type="ECO:0000256" key="1">
    <source>
        <dbReference type="ARBA" id="ARBA00004651"/>
    </source>
</evidence>
<protein>
    <submittedName>
        <fullName evidence="10">DUF421 domain-containing protein</fullName>
    </submittedName>
</protein>
<dbReference type="EMBL" id="CP098242">
    <property type="protein sequence ID" value="WAW10096.1"/>
    <property type="molecule type" value="Genomic_DNA"/>
</dbReference>
<evidence type="ECO:0000259" key="9">
    <source>
        <dbReference type="Pfam" id="PF20730"/>
    </source>
</evidence>
<keyword evidence="3" id="KW-1003">Cell membrane</keyword>
<dbReference type="AlphaFoldDB" id="A0A9E9P4H3"/>
<accession>A0A9E9P4H3</accession>
<comment type="similarity">
    <text evidence="2">Belongs to the UPF0702 family.</text>
</comment>
<evidence type="ECO:0000256" key="4">
    <source>
        <dbReference type="ARBA" id="ARBA00022692"/>
    </source>
</evidence>
<dbReference type="InterPro" id="IPR007353">
    <property type="entry name" value="DUF421"/>
</dbReference>
<feature type="transmembrane region" description="Helical" evidence="7">
    <location>
        <begin position="61"/>
        <end position="81"/>
    </location>
</feature>
<feature type="domain" description="YetF C-terminal" evidence="8">
    <location>
        <begin position="87"/>
        <end position="200"/>
    </location>
</feature>
<dbReference type="Pfam" id="PF20730">
    <property type="entry name" value="YetF_N"/>
    <property type="match status" value="1"/>
</dbReference>
<evidence type="ECO:0000256" key="7">
    <source>
        <dbReference type="SAM" id="Phobius"/>
    </source>
</evidence>
<evidence type="ECO:0000256" key="3">
    <source>
        <dbReference type="ARBA" id="ARBA00022475"/>
    </source>
</evidence>
<keyword evidence="4 7" id="KW-0812">Transmembrane</keyword>
<keyword evidence="11" id="KW-1185">Reference proteome</keyword>
<evidence type="ECO:0000313" key="11">
    <source>
        <dbReference type="Proteomes" id="UP001156215"/>
    </source>
</evidence>
<dbReference type="KEGG" id="ovb:NB640_12915"/>
<keyword evidence="5 7" id="KW-1133">Transmembrane helix</keyword>
<dbReference type="Pfam" id="PF04239">
    <property type="entry name" value="DUF421"/>
    <property type="match status" value="1"/>
</dbReference>
<dbReference type="RefSeq" id="WP_269309095.1">
    <property type="nucleotide sequence ID" value="NZ_CP098242.1"/>
</dbReference>
<dbReference type="PANTHER" id="PTHR34582">
    <property type="entry name" value="UPF0702 TRANSMEMBRANE PROTEIN YCAP"/>
    <property type="match status" value="1"/>
</dbReference>
<evidence type="ECO:0000313" key="10">
    <source>
        <dbReference type="EMBL" id="WAW10096.1"/>
    </source>
</evidence>
<dbReference type="Gene3D" id="3.30.240.20">
    <property type="entry name" value="bsu07140 like domains"/>
    <property type="match status" value="2"/>
</dbReference>
<dbReference type="Proteomes" id="UP001156215">
    <property type="component" value="Chromosome"/>
</dbReference>
<evidence type="ECO:0000256" key="6">
    <source>
        <dbReference type="ARBA" id="ARBA00023136"/>
    </source>
</evidence>
<dbReference type="GO" id="GO:0005886">
    <property type="term" value="C:plasma membrane"/>
    <property type="evidence" value="ECO:0007669"/>
    <property type="project" value="UniProtKB-SubCell"/>
</dbReference>
<organism evidence="10 11">
    <name type="scientific">Oxalobacter vibrioformis</name>
    <dbReference type="NCBI Taxonomy" id="933080"/>
    <lineage>
        <taxon>Bacteria</taxon>
        <taxon>Pseudomonadati</taxon>
        <taxon>Pseudomonadota</taxon>
        <taxon>Betaproteobacteria</taxon>
        <taxon>Burkholderiales</taxon>
        <taxon>Oxalobacteraceae</taxon>
        <taxon>Oxalobacter</taxon>
    </lineage>
</organism>